<sequence length="99" mass="10781">MGCSKGLWKERPSAHTSECFSTTACPVAFILLVWNSQSPAGLQSFCTGRHPSLSVRAQRAGTGAGREEGTFGQNVWDKSDGSSIQVPHKMRVRKMRAQT</sequence>
<evidence type="ECO:0000256" key="1">
    <source>
        <dbReference type="SAM" id="MobiDB-lite"/>
    </source>
</evidence>
<dbReference type="Pfam" id="PF15897">
    <property type="entry name" value="DUF4741"/>
    <property type="match status" value="1"/>
</dbReference>
<evidence type="ECO:0000313" key="2">
    <source>
        <dbReference type="EMBL" id="PNI10687.1"/>
    </source>
</evidence>
<gene>
    <name evidence="2" type="ORF">CK820_G0056986</name>
</gene>
<dbReference type="InterPro" id="IPR031773">
    <property type="entry name" value="DUF4741"/>
</dbReference>
<accession>A0A2J8IJJ1</accession>
<comment type="caution">
    <text evidence="2">The sequence shown here is derived from an EMBL/GenBank/DDBJ whole genome shotgun (WGS) entry which is preliminary data.</text>
</comment>
<protein>
    <submittedName>
        <fullName evidence="2">FAM231B isoform 1</fullName>
    </submittedName>
</protein>
<dbReference type="EMBL" id="NBAG03003126">
    <property type="protein sequence ID" value="PNI10687.1"/>
    <property type="molecule type" value="Genomic_DNA"/>
</dbReference>
<reference evidence="2 3" key="1">
    <citation type="submission" date="2017-12" db="EMBL/GenBank/DDBJ databases">
        <title>High-resolution comparative analysis of great ape genomes.</title>
        <authorList>
            <person name="Pollen A."/>
            <person name="Hastie A."/>
            <person name="Hormozdiari F."/>
            <person name="Dougherty M."/>
            <person name="Liu R."/>
            <person name="Chaisson M."/>
            <person name="Hoppe E."/>
            <person name="Hill C."/>
            <person name="Pang A."/>
            <person name="Hillier L."/>
            <person name="Baker C."/>
            <person name="Armstrong J."/>
            <person name="Shendure J."/>
            <person name="Paten B."/>
            <person name="Wilson R."/>
            <person name="Chao H."/>
            <person name="Schneider V."/>
            <person name="Ventura M."/>
            <person name="Kronenberg Z."/>
            <person name="Murali S."/>
            <person name="Gordon D."/>
            <person name="Cantsilieris S."/>
            <person name="Munson K."/>
            <person name="Nelson B."/>
            <person name="Raja A."/>
            <person name="Underwood J."/>
            <person name="Diekhans M."/>
            <person name="Fiddes I."/>
            <person name="Haussler D."/>
            <person name="Eichler E."/>
        </authorList>
    </citation>
    <scope>NUCLEOTIDE SEQUENCE [LARGE SCALE GENOMIC DNA]</scope>
    <source>
        <strain evidence="2">Yerkes chimp pedigree #C0471</strain>
    </source>
</reference>
<proteinExistence type="predicted"/>
<dbReference type="AlphaFoldDB" id="A0A2J8IJJ1"/>
<evidence type="ECO:0000313" key="3">
    <source>
        <dbReference type="Proteomes" id="UP000236370"/>
    </source>
</evidence>
<organism evidence="2 3">
    <name type="scientific">Pan troglodytes</name>
    <name type="common">Chimpanzee</name>
    <dbReference type="NCBI Taxonomy" id="9598"/>
    <lineage>
        <taxon>Eukaryota</taxon>
        <taxon>Metazoa</taxon>
        <taxon>Chordata</taxon>
        <taxon>Craniata</taxon>
        <taxon>Vertebrata</taxon>
        <taxon>Euteleostomi</taxon>
        <taxon>Mammalia</taxon>
        <taxon>Eutheria</taxon>
        <taxon>Euarchontoglires</taxon>
        <taxon>Primates</taxon>
        <taxon>Haplorrhini</taxon>
        <taxon>Catarrhini</taxon>
        <taxon>Hominidae</taxon>
        <taxon>Pan</taxon>
    </lineage>
</organism>
<name>A0A2J8IJJ1_PANTR</name>
<feature type="region of interest" description="Disordered" evidence="1">
    <location>
        <begin position="57"/>
        <end position="83"/>
    </location>
</feature>
<dbReference type="Proteomes" id="UP000236370">
    <property type="component" value="Unassembled WGS sequence"/>
</dbReference>